<reference evidence="1 2" key="1">
    <citation type="submission" date="2019-12" db="EMBL/GenBank/DDBJ databases">
        <title>Novel species isolated from a subtropical stream in China.</title>
        <authorList>
            <person name="Lu H."/>
        </authorList>
    </citation>
    <scope>NUCLEOTIDE SEQUENCE [LARGE SCALE GENOMIC DNA]</scope>
    <source>
        <strain evidence="1 2">FT134W</strain>
    </source>
</reference>
<protein>
    <submittedName>
        <fullName evidence="1">Uncharacterized protein</fullName>
    </submittedName>
</protein>
<dbReference type="AlphaFoldDB" id="A0A7X4KHE1"/>
<gene>
    <name evidence="1" type="ORF">GTP56_13055</name>
</gene>
<comment type="caution">
    <text evidence="1">The sequence shown here is derived from an EMBL/GenBank/DDBJ whole genome shotgun (WGS) entry which is preliminary data.</text>
</comment>
<evidence type="ECO:0000313" key="2">
    <source>
        <dbReference type="Proteomes" id="UP000469734"/>
    </source>
</evidence>
<dbReference type="RefSeq" id="WP_161050398.1">
    <property type="nucleotide sequence ID" value="NZ_WWCR01000012.1"/>
</dbReference>
<name>A0A7X4KHE1_9BURK</name>
<dbReference type="Proteomes" id="UP000469734">
    <property type="component" value="Unassembled WGS sequence"/>
</dbReference>
<evidence type="ECO:0000313" key="1">
    <source>
        <dbReference type="EMBL" id="MYM73117.1"/>
    </source>
</evidence>
<sequence length="211" mass="24567">MNHLPLTPGLAKLHHFFQDRGMERLNGLDKSYFYSLSDDEKIQAWNFLSDNFKYSSDKTTGLFLLDSARAVTLFKDEVQTPLERTEYKDQCRVQQENRILMLHYILLSEPNEKYIKLMDEFGTSEFEEVRTLFAQFLPTINVPTSSLDILKGMIFTETETLPQISAITKFMEVYGRSFELNDPNYKSLFRALLSDNEKEINSAIYQIEQGA</sequence>
<organism evidence="1 2">
    <name type="scientific">Duganella margarita</name>
    <dbReference type="NCBI Taxonomy" id="2692170"/>
    <lineage>
        <taxon>Bacteria</taxon>
        <taxon>Pseudomonadati</taxon>
        <taxon>Pseudomonadota</taxon>
        <taxon>Betaproteobacteria</taxon>
        <taxon>Burkholderiales</taxon>
        <taxon>Oxalobacteraceae</taxon>
        <taxon>Telluria group</taxon>
        <taxon>Duganella</taxon>
    </lineage>
</organism>
<accession>A0A7X4KHE1</accession>
<dbReference type="EMBL" id="WWCR01000012">
    <property type="protein sequence ID" value="MYM73117.1"/>
    <property type="molecule type" value="Genomic_DNA"/>
</dbReference>
<proteinExistence type="predicted"/>